<dbReference type="Gene3D" id="1.25.40.10">
    <property type="entry name" value="Tetratricopeptide repeat domain"/>
    <property type="match status" value="1"/>
</dbReference>
<dbReference type="RefSeq" id="WP_378551242.1">
    <property type="nucleotide sequence ID" value="NZ_JBHSBA010000007.1"/>
</dbReference>
<sequence>MFDVALARTYAESGDHRAARETLRRVEPWLTAATTTELPRWLSLFCPNKAPIGRQASKAFAALGDLSEAERHLHLSAAAWNPESHTRIRALSEIETGLLRWKLGQHEDAAKLWRSALPVVAGVDSDRTRKAVAKVAAVAPEMAV</sequence>
<evidence type="ECO:0000313" key="2">
    <source>
        <dbReference type="Proteomes" id="UP001595767"/>
    </source>
</evidence>
<protein>
    <recommendedName>
        <fullName evidence="3">Tetratricopeptide repeat protein</fullName>
    </recommendedName>
</protein>
<keyword evidence="2" id="KW-1185">Reference proteome</keyword>
<accession>A0ABV8L663</accession>
<reference evidence="2" key="1">
    <citation type="journal article" date="2019" name="Int. J. Syst. Evol. Microbiol.">
        <title>The Global Catalogue of Microorganisms (GCM) 10K type strain sequencing project: providing services to taxonomists for standard genome sequencing and annotation.</title>
        <authorList>
            <consortium name="The Broad Institute Genomics Platform"/>
            <consortium name="The Broad Institute Genome Sequencing Center for Infectious Disease"/>
            <person name="Wu L."/>
            <person name="Ma J."/>
        </authorList>
    </citation>
    <scope>NUCLEOTIDE SEQUENCE [LARGE SCALE GENOMIC DNA]</scope>
    <source>
        <strain evidence="2">CGMCC 4.7204</strain>
    </source>
</reference>
<dbReference type="InterPro" id="IPR011717">
    <property type="entry name" value="TPR-4"/>
</dbReference>
<dbReference type="EMBL" id="JBHSBA010000007">
    <property type="protein sequence ID" value="MFC4126255.1"/>
    <property type="molecule type" value="Genomic_DNA"/>
</dbReference>
<dbReference type="Pfam" id="PF07721">
    <property type="entry name" value="TPR_4"/>
    <property type="match status" value="1"/>
</dbReference>
<evidence type="ECO:0008006" key="3">
    <source>
        <dbReference type="Google" id="ProtNLM"/>
    </source>
</evidence>
<name>A0ABV8L663_9NOCA</name>
<gene>
    <name evidence="1" type="ORF">ACFOW8_15065</name>
</gene>
<evidence type="ECO:0000313" key="1">
    <source>
        <dbReference type="EMBL" id="MFC4126255.1"/>
    </source>
</evidence>
<dbReference type="InterPro" id="IPR011990">
    <property type="entry name" value="TPR-like_helical_dom_sf"/>
</dbReference>
<comment type="caution">
    <text evidence="1">The sequence shown here is derived from an EMBL/GenBank/DDBJ whole genome shotgun (WGS) entry which is preliminary data.</text>
</comment>
<dbReference type="Proteomes" id="UP001595767">
    <property type="component" value="Unassembled WGS sequence"/>
</dbReference>
<organism evidence="1 2">
    <name type="scientific">Nocardia rhizosphaerae</name>
    <dbReference type="NCBI Taxonomy" id="1691571"/>
    <lineage>
        <taxon>Bacteria</taxon>
        <taxon>Bacillati</taxon>
        <taxon>Actinomycetota</taxon>
        <taxon>Actinomycetes</taxon>
        <taxon>Mycobacteriales</taxon>
        <taxon>Nocardiaceae</taxon>
        <taxon>Nocardia</taxon>
    </lineage>
</organism>
<proteinExistence type="predicted"/>